<keyword evidence="3 8" id="KW-0812">Transmembrane</keyword>
<keyword evidence="10" id="KW-1185">Reference proteome</keyword>
<feature type="transmembrane region" description="Helical" evidence="8">
    <location>
        <begin position="20"/>
        <end position="39"/>
    </location>
</feature>
<organism evidence="9 10">
    <name type="scientific">Olea europaea subsp. europaea</name>
    <dbReference type="NCBI Taxonomy" id="158383"/>
    <lineage>
        <taxon>Eukaryota</taxon>
        <taxon>Viridiplantae</taxon>
        <taxon>Streptophyta</taxon>
        <taxon>Embryophyta</taxon>
        <taxon>Tracheophyta</taxon>
        <taxon>Spermatophyta</taxon>
        <taxon>Magnoliopsida</taxon>
        <taxon>eudicotyledons</taxon>
        <taxon>Gunneridae</taxon>
        <taxon>Pentapetalae</taxon>
        <taxon>asterids</taxon>
        <taxon>lamiids</taxon>
        <taxon>Lamiales</taxon>
        <taxon>Oleaceae</taxon>
        <taxon>Oleeae</taxon>
        <taxon>Olea</taxon>
    </lineage>
</organism>
<dbReference type="Proteomes" id="UP000594638">
    <property type="component" value="Unassembled WGS sequence"/>
</dbReference>
<evidence type="ECO:0000256" key="8">
    <source>
        <dbReference type="SAM" id="Phobius"/>
    </source>
</evidence>
<feature type="region of interest" description="Disordered" evidence="7">
    <location>
        <begin position="120"/>
        <end position="146"/>
    </location>
</feature>
<dbReference type="Pfam" id="PF05620">
    <property type="entry name" value="TMEM208_SND2"/>
    <property type="match status" value="1"/>
</dbReference>
<keyword evidence="5 8" id="KW-1133">Transmembrane helix</keyword>
<evidence type="ECO:0000256" key="1">
    <source>
        <dbReference type="ARBA" id="ARBA00004477"/>
    </source>
</evidence>
<reference evidence="9 10" key="1">
    <citation type="submission" date="2019-12" db="EMBL/GenBank/DDBJ databases">
        <authorList>
            <person name="Alioto T."/>
            <person name="Alioto T."/>
            <person name="Gomez Garrido J."/>
        </authorList>
    </citation>
    <scope>NUCLEOTIDE SEQUENCE [LARGE SCALE GENOMIC DNA]</scope>
</reference>
<evidence type="ECO:0000313" key="9">
    <source>
        <dbReference type="EMBL" id="CAA2996613.1"/>
    </source>
</evidence>
<sequence length="146" mass="16943">MANQGAKKRREENTRHMRNLLRLILASNAIYLVIRLGIFHSSFTWKHWAGLILTSLAYVIPYKQLSSMAEPSYSDDGELLDGGFDMSTGGICGYLDSLHINSLDLSKGFCRMVQTERRKMRRHEKREKRWGGRLQEPKWSRRGLDD</sequence>
<name>A0A8S0SUZ2_OLEEU</name>
<keyword evidence="6 8" id="KW-0472">Membrane</keyword>
<evidence type="ECO:0000256" key="4">
    <source>
        <dbReference type="ARBA" id="ARBA00022824"/>
    </source>
</evidence>
<accession>A0A8S0SUZ2</accession>
<dbReference type="GO" id="GO:0005789">
    <property type="term" value="C:endoplasmic reticulum membrane"/>
    <property type="evidence" value="ECO:0007669"/>
    <property type="project" value="UniProtKB-SubCell"/>
</dbReference>
<evidence type="ECO:0000256" key="3">
    <source>
        <dbReference type="ARBA" id="ARBA00022692"/>
    </source>
</evidence>
<keyword evidence="4" id="KW-0256">Endoplasmic reticulum</keyword>
<comment type="similarity">
    <text evidence="2">Belongs to the TMEM208 family.</text>
</comment>
<dbReference type="OrthoDB" id="276296at2759"/>
<evidence type="ECO:0000256" key="7">
    <source>
        <dbReference type="SAM" id="MobiDB-lite"/>
    </source>
</evidence>
<evidence type="ECO:0000313" key="10">
    <source>
        <dbReference type="Proteomes" id="UP000594638"/>
    </source>
</evidence>
<proteinExistence type="inferred from homology"/>
<comment type="subcellular location">
    <subcellularLocation>
        <location evidence="1">Endoplasmic reticulum membrane</location>
        <topology evidence="1">Multi-pass membrane protein</topology>
    </subcellularLocation>
</comment>
<comment type="caution">
    <text evidence="9">The sequence shown here is derived from an EMBL/GenBank/DDBJ whole genome shotgun (WGS) entry which is preliminary data.</text>
</comment>
<dbReference type="Gramene" id="OE9A016769T2">
    <property type="protein sequence ID" value="OE9A016769C2"/>
    <property type="gene ID" value="OE9A016769"/>
</dbReference>
<feature type="compositionally biased region" description="Basic and acidic residues" evidence="7">
    <location>
        <begin position="127"/>
        <end position="146"/>
    </location>
</feature>
<dbReference type="PANTHER" id="PTHR13505">
    <property type="entry name" value="TRANSMEMBRANE PROTEIN 208"/>
    <property type="match status" value="1"/>
</dbReference>
<dbReference type="AlphaFoldDB" id="A0A8S0SUZ2"/>
<evidence type="ECO:0000256" key="2">
    <source>
        <dbReference type="ARBA" id="ARBA00009950"/>
    </source>
</evidence>
<dbReference type="PANTHER" id="PTHR13505:SF7">
    <property type="entry name" value="TRANSMEMBRANE PROTEIN 208"/>
    <property type="match status" value="1"/>
</dbReference>
<gene>
    <name evidence="9" type="ORF">OLEA9_A016769</name>
</gene>
<dbReference type="EMBL" id="CACTIH010005529">
    <property type="protein sequence ID" value="CAA2996613.1"/>
    <property type="molecule type" value="Genomic_DNA"/>
</dbReference>
<dbReference type="GO" id="GO:0005773">
    <property type="term" value="C:vacuole"/>
    <property type="evidence" value="ECO:0007669"/>
    <property type="project" value="GOC"/>
</dbReference>
<evidence type="ECO:0000256" key="5">
    <source>
        <dbReference type="ARBA" id="ARBA00022989"/>
    </source>
</evidence>
<protein>
    <submittedName>
        <fullName evidence="9">Transmembrane 208 homolog</fullName>
    </submittedName>
</protein>
<dbReference type="GO" id="GO:0006624">
    <property type="term" value="P:vacuolar protein processing"/>
    <property type="evidence" value="ECO:0007669"/>
    <property type="project" value="TreeGrafter"/>
</dbReference>
<dbReference type="InterPro" id="IPR008506">
    <property type="entry name" value="SND2/TMEM208"/>
</dbReference>
<evidence type="ECO:0000256" key="6">
    <source>
        <dbReference type="ARBA" id="ARBA00023136"/>
    </source>
</evidence>